<dbReference type="AlphaFoldDB" id="A0A6C0U1U2"/>
<dbReference type="GO" id="GO:0045892">
    <property type="term" value="P:negative regulation of DNA-templated transcription"/>
    <property type="evidence" value="ECO:0007669"/>
    <property type="project" value="InterPro"/>
</dbReference>
<reference evidence="2 3" key="1">
    <citation type="submission" date="2020-02" db="EMBL/GenBank/DDBJ databases">
        <title>Genome sequencing for Kineobactrum sp. M2.</title>
        <authorList>
            <person name="Park S.-J."/>
        </authorList>
    </citation>
    <scope>NUCLEOTIDE SEQUENCE [LARGE SCALE GENOMIC DNA]</scope>
    <source>
        <strain evidence="2 3">M2</strain>
    </source>
</reference>
<dbReference type="PRINTS" id="PR00598">
    <property type="entry name" value="HTHMARR"/>
</dbReference>
<accession>A0A6C0U1U2</accession>
<dbReference type="PROSITE" id="PS50995">
    <property type="entry name" value="HTH_MARR_2"/>
    <property type="match status" value="1"/>
</dbReference>
<dbReference type="PANTHER" id="PTHR33164">
    <property type="entry name" value="TRANSCRIPTIONAL REGULATOR, MARR FAMILY"/>
    <property type="match status" value="1"/>
</dbReference>
<feature type="domain" description="HTH marR-type" evidence="1">
    <location>
        <begin position="1"/>
        <end position="137"/>
    </location>
</feature>
<evidence type="ECO:0000313" key="2">
    <source>
        <dbReference type="EMBL" id="QIB65878.1"/>
    </source>
</evidence>
<dbReference type="InterPro" id="IPR012712">
    <property type="entry name" value="HpaR/FarR"/>
</dbReference>
<dbReference type="GO" id="GO:0003677">
    <property type="term" value="F:DNA binding"/>
    <property type="evidence" value="ECO:0007669"/>
    <property type="project" value="InterPro"/>
</dbReference>
<name>A0A6C0U1U2_9GAMM</name>
<dbReference type="InterPro" id="IPR036390">
    <property type="entry name" value="WH_DNA-bd_sf"/>
</dbReference>
<dbReference type="InterPro" id="IPR036388">
    <property type="entry name" value="WH-like_DNA-bd_sf"/>
</dbReference>
<evidence type="ECO:0000313" key="3">
    <source>
        <dbReference type="Proteomes" id="UP000477680"/>
    </source>
</evidence>
<dbReference type="PANTHER" id="PTHR33164:SF13">
    <property type="entry name" value="4-HYDROXYPHENYLACETATE CATABOLISM PROTEIN"/>
    <property type="match status" value="1"/>
</dbReference>
<keyword evidence="3" id="KW-1185">Reference proteome</keyword>
<dbReference type="NCBIfam" id="TIGR02337">
    <property type="entry name" value="HpaR"/>
    <property type="match status" value="1"/>
</dbReference>
<dbReference type="InterPro" id="IPR000835">
    <property type="entry name" value="HTH_MarR-typ"/>
</dbReference>
<dbReference type="Proteomes" id="UP000477680">
    <property type="component" value="Chromosome"/>
</dbReference>
<dbReference type="Pfam" id="PF12802">
    <property type="entry name" value="MarR_2"/>
    <property type="match status" value="1"/>
</dbReference>
<dbReference type="KEGG" id="kim:G3T16_11070"/>
<dbReference type="GO" id="GO:0003700">
    <property type="term" value="F:DNA-binding transcription factor activity"/>
    <property type="evidence" value="ECO:0007669"/>
    <property type="project" value="InterPro"/>
</dbReference>
<dbReference type="RefSeq" id="WP_163495319.1">
    <property type="nucleotide sequence ID" value="NZ_CP048711.1"/>
</dbReference>
<dbReference type="Gene3D" id="1.10.10.10">
    <property type="entry name" value="Winged helix-like DNA-binding domain superfamily/Winged helix DNA-binding domain"/>
    <property type="match status" value="1"/>
</dbReference>
<dbReference type="GO" id="GO:0006950">
    <property type="term" value="P:response to stress"/>
    <property type="evidence" value="ECO:0007669"/>
    <property type="project" value="TreeGrafter"/>
</dbReference>
<dbReference type="SMART" id="SM00347">
    <property type="entry name" value="HTH_MARR"/>
    <property type="match status" value="1"/>
</dbReference>
<organism evidence="2 3">
    <name type="scientific">Kineobactrum salinum</name>
    <dbReference type="NCBI Taxonomy" id="2708301"/>
    <lineage>
        <taxon>Bacteria</taxon>
        <taxon>Pseudomonadati</taxon>
        <taxon>Pseudomonadota</taxon>
        <taxon>Gammaproteobacteria</taxon>
        <taxon>Cellvibrionales</taxon>
        <taxon>Halieaceae</taxon>
        <taxon>Kineobactrum</taxon>
    </lineage>
</organism>
<protein>
    <submittedName>
        <fullName evidence="2">Homoprotocatechuate degradation operon regulator HpaR</fullName>
    </submittedName>
</protein>
<dbReference type="InterPro" id="IPR039422">
    <property type="entry name" value="MarR/SlyA-like"/>
</dbReference>
<gene>
    <name evidence="2" type="primary">hpaR</name>
    <name evidence="2" type="ORF">G3T16_11070</name>
</gene>
<evidence type="ECO:0000259" key="1">
    <source>
        <dbReference type="PROSITE" id="PS50995"/>
    </source>
</evidence>
<dbReference type="EMBL" id="CP048711">
    <property type="protein sequence ID" value="QIB65878.1"/>
    <property type="molecule type" value="Genomic_DNA"/>
</dbReference>
<sequence>MRQFDRSLPMALLKAREAVMRKFTPHLREHGLSAQQWRVLRALVESGTLDATEIAERCALLMPSLSRIVQNLEKRGLIVRVAKRADLRRSLVSLTPQGTALFEKIAPQSEERYRYITEKFGYGKLELLYELLDELVEKLEDDSTA</sequence>
<dbReference type="SUPFAM" id="SSF46785">
    <property type="entry name" value="Winged helix' DNA-binding domain"/>
    <property type="match status" value="1"/>
</dbReference>
<proteinExistence type="predicted"/>